<dbReference type="PROSITE" id="PS50956">
    <property type="entry name" value="HTH_ASNC_2"/>
    <property type="match status" value="1"/>
</dbReference>
<dbReference type="eggNOG" id="COG1522">
    <property type="taxonomic scope" value="Bacteria"/>
</dbReference>
<evidence type="ECO:0000259" key="4">
    <source>
        <dbReference type="PROSITE" id="PS50956"/>
    </source>
</evidence>
<dbReference type="PATRIC" id="fig|1346330.5.peg.2353"/>
<dbReference type="SUPFAM" id="SSF46785">
    <property type="entry name" value="Winged helix' DNA-binding domain"/>
    <property type="match status" value="1"/>
</dbReference>
<dbReference type="AlphaFoldDB" id="U2HU36"/>
<name>U2HU36_9SPHI</name>
<dbReference type="InterPro" id="IPR019888">
    <property type="entry name" value="Tscrpt_reg_AsnC-like"/>
</dbReference>
<accession>U2HU36</accession>
<protein>
    <recommendedName>
        <fullName evidence="4">HTH asnC-type domain-containing protein</fullName>
    </recommendedName>
</protein>
<evidence type="ECO:0000256" key="3">
    <source>
        <dbReference type="ARBA" id="ARBA00023163"/>
    </source>
</evidence>
<gene>
    <name evidence="5" type="ORF">M472_09590</name>
</gene>
<dbReference type="InterPro" id="IPR036390">
    <property type="entry name" value="WH_DNA-bd_sf"/>
</dbReference>
<dbReference type="SMART" id="SM00344">
    <property type="entry name" value="HTH_ASNC"/>
    <property type="match status" value="1"/>
</dbReference>
<reference evidence="5 6" key="1">
    <citation type="journal article" date="2013" name="Genome Announc.">
        <title>The Draft Genome Sequence of Sphingomonas paucimobilis Strain HER1398 (Proteobacteria), Host to the Giant PAU Phage, Indicates That It Is a Member of the Genus Sphingobacterium (Bacteroidetes).</title>
        <authorList>
            <person name="White R.A.III."/>
            <person name="Suttle C.A."/>
        </authorList>
    </citation>
    <scope>NUCLEOTIDE SEQUENCE [LARGE SCALE GENOMIC DNA]</scope>
    <source>
        <strain evidence="5 6">HER1398</strain>
    </source>
</reference>
<keyword evidence="1" id="KW-0805">Transcription regulation</keyword>
<dbReference type="InterPro" id="IPR011008">
    <property type="entry name" value="Dimeric_a/b-barrel"/>
</dbReference>
<dbReference type="Pfam" id="PF13412">
    <property type="entry name" value="HTH_24"/>
    <property type="match status" value="1"/>
</dbReference>
<sequence>MTKLDQIDITLLQLLQEDGTITKKELADRVHRSLAVVHERIRSLRTRGYIKRIGAVLDRGKVGFGVVSFSQVFLDNHSPLALQEFENTIMEFSEVIECFQIAGSYDFLLRIATSDMASYNRFLRERLAVVPAIDRIQSFFVLSESKNDMIYPLPID</sequence>
<dbReference type="PANTHER" id="PTHR30154">
    <property type="entry name" value="LEUCINE-RESPONSIVE REGULATORY PROTEIN"/>
    <property type="match status" value="1"/>
</dbReference>
<dbReference type="STRING" id="1346330.M472_09590"/>
<keyword evidence="3" id="KW-0804">Transcription</keyword>
<dbReference type="Proteomes" id="UP000016584">
    <property type="component" value="Unassembled WGS sequence"/>
</dbReference>
<keyword evidence="2" id="KW-0238">DNA-binding</keyword>
<dbReference type="GO" id="GO:0043200">
    <property type="term" value="P:response to amino acid"/>
    <property type="evidence" value="ECO:0007669"/>
    <property type="project" value="TreeGrafter"/>
</dbReference>
<dbReference type="Gene3D" id="1.10.10.10">
    <property type="entry name" value="Winged helix-like DNA-binding domain superfamily/Winged helix DNA-binding domain"/>
    <property type="match status" value="1"/>
</dbReference>
<dbReference type="PRINTS" id="PR00033">
    <property type="entry name" value="HTHASNC"/>
</dbReference>
<proteinExistence type="predicted"/>
<dbReference type="InterPro" id="IPR036388">
    <property type="entry name" value="WH-like_DNA-bd_sf"/>
</dbReference>
<dbReference type="InterPro" id="IPR000485">
    <property type="entry name" value="AsnC-type_HTH_dom"/>
</dbReference>
<evidence type="ECO:0000256" key="1">
    <source>
        <dbReference type="ARBA" id="ARBA00023015"/>
    </source>
</evidence>
<evidence type="ECO:0000313" key="6">
    <source>
        <dbReference type="Proteomes" id="UP000016584"/>
    </source>
</evidence>
<dbReference type="PANTHER" id="PTHR30154:SF34">
    <property type="entry name" value="TRANSCRIPTIONAL REGULATOR AZLB"/>
    <property type="match status" value="1"/>
</dbReference>
<comment type="caution">
    <text evidence="5">The sequence shown here is derived from an EMBL/GenBank/DDBJ whole genome shotgun (WGS) entry which is preliminary data.</text>
</comment>
<feature type="domain" description="HTH asnC-type" evidence="4">
    <location>
        <begin position="4"/>
        <end position="65"/>
    </location>
</feature>
<dbReference type="OrthoDB" id="9800326at2"/>
<dbReference type="SUPFAM" id="SSF54909">
    <property type="entry name" value="Dimeric alpha+beta barrel"/>
    <property type="match status" value="1"/>
</dbReference>
<evidence type="ECO:0000256" key="2">
    <source>
        <dbReference type="ARBA" id="ARBA00023125"/>
    </source>
</evidence>
<dbReference type="Pfam" id="PF01037">
    <property type="entry name" value="AsnC_trans_reg"/>
    <property type="match status" value="1"/>
</dbReference>
<dbReference type="EMBL" id="ATDL01000015">
    <property type="protein sequence ID" value="ERJ59022.1"/>
    <property type="molecule type" value="Genomic_DNA"/>
</dbReference>
<dbReference type="GO" id="GO:0005829">
    <property type="term" value="C:cytosol"/>
    <property type="evidence" value="ECO:0007669"/>
    <property type="project" value="TreeGrafter"/>
</dbReference>
<keyword evidence="6" id="KW-1185">Reference proteome</keyword>
<evidence type="ECO:0000313" key="5">
    <source>
        <dbReference type="EMBL" id="ERJ59022.1"/>
    </source>
</evidence>
<dbReference type="InterPro" id="IPR019887">
    <property type="entry name" value="Tscrpt_reg_AsnC/Lrp_C"/>
</dbReference>
<organism evidence="5 6">
    <name type="scientific">Sphingobacterium paucimobilis HER1398</name>
    <dbReference type="NCBI Taxonomy" id="1346330"/>
    <lineage>
        <taxon>Bacteria</taxon>
        <taxon>Pseudomonadati</taxon>
        <taxon>Bacteroidota</taxon>
        <taxon>Sphingobacteriia</taxon>
        <taxon>Sphingobacteriales</taxon>
        <taxon>Sphingobacteriaceae</taxon>
        <taxon>Sphingobacterium</taxon>
    </lineage>
</organism>
<dbReference type="Gene3D" id="3.30.70.920">
    <property type="match status" value="1"/>
</dbReference>
<dbReference type="GO" id="GO:0043565">
    <property type="term" value="F:sequence-specific DNA binding"/>
    <property type="evidence" value="ECO:0007669"/>
    <property type="project" value="InterPro"/>
</dbReference>
<dbReference type="RefSeq" id="WP_021070515.1">
    <property type="nucleotide sequence ID" value="NZ_ATDL01000015.1"/>
</dbReference>